<sequence>MSHKFSLTLLVPICAALLLACAAKPEMRSSCASESDAAWKELSLAKAKGFGGTVSYAKALSLLTAARTMQVAENFDACYNNAKDARDYIANSYKGQ</sequence>
<name>A0ABQ3AMM5_9GAMM</name>
<evidence type="ECO:0000313" key="2">
    <source>
        <dbReference type="EMBL" id="GGY61985.1"/>
    </source>
</evidence>
<dbReference type="EMBL" id="BMYZ01000001">
    <property type="protein sequence ID" value="GGY61985.1"/>
    <property type="molecule type" value="Genomic_DNA"/>
</dbReference>
<proteinExistence type="predicted"/>
<keyword evidence="2" id="KW-0449">Lipoprotein</keyword>
<organism evidence="2 3">
    <name type="scientific">Cellvibrio zantedeschiae</name>
    <dbReference type="NCBI Taxonomy" id="1237077"/>
    <lineage>
        <taxon>Bacteria</taxon>
        <taxon>Pseudomonadati</taxon>
        <taxon>Pseudomonadota</taxon>
        <taxon>Gammaproteobacteria</taxon>
        <taxon>Cellvibrionales</taxon>
        <taxon>Cellvibrionaceae</taxon>
        <taxon>Cellvibrio</taxon>
    </lineage>
</organism>
<reference evidence="3" key="1">
    <citation type="journal article" date="2019" name="Int. J. Syst. Evol. Microbiol.">
        <title>The Global Catalogue of Microorganisms (GCM) 10K type strain sequencing project: providing services to taxonomists for standard genome sequencing and annotation.</title>
        <authorList>
            <consortium name="The Broad Institute Genomics Platform"/>
            <consortium name="The Broad Institute Genome Sequencing Center for Infectious Disease"/>
            <person name="Wu L."/>
            <person name="Ma J."/>
        </authorList>
    </citation>
    <scope>NUCLEOTIDE SEQUENCE [LARGE SCALE GENOMIC DNA]</scope>
    <source>
        <strain evidence="3">KCTC 32239</strain>
    </source>
</reference>
<keyword evidence="1" id="KW-0732">Signal</keyword>
<dbReference type="Proteomes" id="UP000619761">
    <property type="component" value="Unassembled WGS sequence"/>
</dbReference>
<dbReference type="PROSITE" id="PS51257">
    <property type="entry name" value="PROKAR_LIPOPROTEIN"/>
    <property type="match status" value="1"/>
</dbReference>
<comment type="caution">
    <text evidence="2">The sequence shown here is derived from an EMBL/GenBank/DDBJ whole genome shotgun (WGS) entry which is preliminary data.</text>
</comment>
<protein>
    <submittedName>
        <fullName evidence="2">Lipoprotein</fullName>
    </submittedName>
</protein>
<evidence type="ECO:0000313" key="3">
    <source>
        <dbReference type="Proteomes" id="UP000619761"/>
    </source>
</evidence>
<feature type="signal peptide" evidence="1">
    <location>
        <begin position="1"/>
        <end position="22"/>
    </location>
</feature>
<gene>
    <name evidence="2" type="ORF">GCM10011613_01800</name>
</gene>
<feature type="chain" id="PRO_5045636447" evidence="1">
    <location>
        <begin position="23"/>
        <end position="96"/>
    </location>
</feature>
<dbReference type="RefSeq" id="WP_189415185.1">
    <property type="nucleotide sequence ID" value="NZ_BMYZ01000001.1"/>
</dbReference>
<keyword evidence="3" id="KW-1185">Reference proteome</keyword>
<accession>A0ABQ3AMM5</accession>
<evidence type="ECO:0000256" key="1">
    <source>
        <dbReference type="SAM" id="SignalP"/>
    </source>
</evidence>